<feature type="domain" description="DUF6705" evidence="1">
    <location>
        <begin position="17"/>
        <end position="175"/>
    </location>
</feature>
<evidence type="ECO:0000259" key="1">
    <source>
        <dbReference type="Pfam" id="PF20448"/>
    </source>
</evidence>
<evidence type="ECO:0000313" key="2">
    <source>
        <dbReference type="EMBL" id="GAA5084737.1"/>
    </source>
</evidence>
<proteinExistence type="predicted"/>
<organism evidence="2 3">
    <name type="scientific">Chryseobacterium ginsengisoli</name>
    <dbReference type="NCBI Taxonomy" id="363853"/>
    <lineage>
        <taxon>Bacteria</taxon>
        <taxon>Pseudomonadati</taxon>
        <taxon>Bacteroidota</taxon>
        <taxon>Flavobacteriia</taxon>
        <taxon>Flavobacteriales</taxon>
        <taxon>Weeksellaceae</taxon>
        <taxon>Chryseobacterium group</taxon>
        <taxon>Chryseobacterium</taxon>
    </lineage>
</organism>
<accession>A0ABP9LU17</accession>
<gene>
    <name evidence="2" type="ORF">GCM10023210_04840</name>
</gene>
<dbReference type="InterPro" id="IPR046551">
    <property type="entry name" value="DUF6705"/>
</dbReference>
<dbReference type="Proteomes" id="UP001500353">
    <property type="component" value="Unassembled WGS sequence"/>
</dbReference>
<comment type="caution">
    <text evidence="2">The sequence shown here is derived from an EMBL/GenBank/DDBJ whole genome shotgun (WGS) entry which is preliminary data.</text>
</comment>
<evidence type="ECO:0000313" key="3">
    <source>
        <dbReference type="Proteomes" id="UP001500353"/>
    </source>
</evidence>
<dbReference type="EMBL" id="BAABHX010000001">
    <property type="protein sequence ID" value="GAA5084737.1"/>
    <property type="molecule type" value="Genomic_DNA"/>
</dbReference>
<keyword evidence="3" id="KW-1185">Reference proteome</keyword>
<protein>
    <recommendedName>
        <fullName evidence="1">DUF6705 domain-containing protein</fullName>
    </recommendedName>
</protein>
<reference evidence="3" key="1">
    <citation type="journal article" date="2019" name="Int. J. Syst. Evol. Microbiol.">
        <title>The Global Catalogue of Microorganisms (GCM) 10K type strain sequencing project: providing services to taxonomists for standard genome sequencing and annotation.</title>
        <authorList>
            <consortium name="The Broad Institute Genomics Platform"/>
            <consortium name="The Broad Institute Genome Sequencing Center for Infectious Disease"/>
            <person name="Wu L."/>
            <person name="Ma J."/>
        </authorList>
    </citation>
    <scope>NUCLEOTIDE SEQUENCE [LARGE SCALE GENOMIC DNA]</scope>
    <source>
        <strain evidence="3">JCM 18019</strain>
    </source>
</reference>
<dbReference type="Pfam" id="PF20448">
    <property type="entry name" value="DUF6705"/>
    <property type="match status" value="1"/>
</dbReference>
<sequence length="175" mass="20267">MNNSYWDYPEPAYLKDTENFLNKFIGTWKYQNGNEQFKIVLKKKLKYDYDGRYSDILYGEYQYINVSGQILVNTLDKIDIPMDESYHNITGATFIPNNLRVKCNDCSPGEFRVESFFDDPDRKGLIGTGVIFRYVNPTTIKVLIIGSKGKVLESETDNLPDQLRVPSAEYTMVKQ</sequence>
<name>A0ABP9LU17_9FLAO</name>